<evidence type="ECO:0000313" key="3">
    <source>
        <dbReference type="Proteomes" id="UP001606210"/>
    </source>
</evidence>
<dbReference type="RefSeq" id="WP_394480926.1">
    <property type="nucleotide sequence ID" value="NZ_JBIGHV010000006.1"/>
</dbReference>
<protein>
    <recommendedName>
        <fullName evidence="4">DUF3106 domain-containing protein</fullName>
    </recommendedName>
</protein>
<organism evidence="2 3">
    <name type="scientific">Pelomonas parva</name>
    <dbReference type="NCBI Taxonomy" id="3299032"/>
    <lineage>
        <taxon>Bacteria</taxon>
        <taxon>Pseudomonadati</taxon>
        <taxon>Pseudomonadota</taxon>
        <taxon>Betaproteobacteria</taxon>
        <taxon>Burkholderiales</taxon>
        <taxon>Sphaerotilaceae</taxon>
        <taxon>Roseateles</taxon>
    </lineage>
</organism>
<dbReference type="EMBL" id="JBIGHV010000006">
    <property type="protein sequence ID" value="MFG6431680.1"/>
    <property type="molecule type" value="Genomic_DNA"/>
</dbReference>
<gene>
    <name evidence="2" type="ORF">ACG00Y_17300</name>
</gene>
<feature type="signal peptide" evidence="1">
    <location>
        <begin position="1"/>
        <end position="27"/>
    </location>
</feature>
<evidence type="ECO:0008006" key="4">
    <source>
        <dbReference type="Google" id="ProtNLM"/>
    </source>
</evidence>
<dbReference type="Proteomes" id="UP001606210">
    <property type="component" value="Unassembled WGS sequence"/>
</dbReference>
<evidence type="ECO:0000313" key="2">
    <source>
        <dbReference type="EMBL" id="MFG6431680.1"/>
    </source>
</evidence>
<keyword evidence="1" id="KW-0732">Signal</keyword>
<reference evidence="2 3" key="1">
    <citation type="submission" date="2024-08" db="EMBL/GenBank/DDBJ databases">
        <authorList>
            <person name="Lu H."/>
        </authorList>
    </citation>
    <scope>NUCLEOTIDE SEQUENCE [LARGE SCALE GENOMIC DNA]</scope>
    <source>
        <strain evidence="2 3">LYH14W</strain>
    </source>
</reference>
<feature type="chain" id="PRO_5046677162" description="DUF3106 domain-containing protein" evidence="1">
    <location>
        <begin position="28"/>
        <end position="262"/>
    </location>
</feature>
<sequence>MKRSVRQFAWLLTAAAGLGALALGRPAAEPAAAASPQVAPSPVLQMIGLAAPVGDNTEAPLPDAPQLSRWMEQREFAQAVLALQRAPLDADTREQLLQQLLARWAEAAPEQAARWALATPGQAHLLAPLHDRWLQQDARSATVFAGSLPAGAERQALLEEALLRWTAQDGPAARDWLRSYAPQPELDEAIARHASGDELARHAPYEAMDLVARIATPERRWQAWQALARSLHDIEPERVASLLARAPGLLPADRARLLAELT</sequence>
<name>A0ABW7F7P2_9BURK</name>
<accession>A0ABW7F7P2</accession>
<keyword evidence="3" id="KW-1185">Reference proteome</keyword>
<evidence type="ECO:0000256" key="1">
    <source>
        <dbReference type="SAM" id="SignalP"/>
    </source>
</evidence>
<comment type="caution">
    <text evidence="2">The sequence shown here is derived from an EMBL/GenBank/DDBJ whole genome shotgun (WGS) entry which is preliminary data.</text>
</comment>
<proteinExistence type="predicted"/>